<reference evidence="1 2" key="1">
    <citation type="journal article" date="2016" name="Nat. Commun.">
        <title>Thousands of microbial genomes shed light on interconnected biogeochemical processes in an aquifer system.</title>
        <authorList>
            <person name="Anantharaman K."/>
            <person name="Brown C.T."/>
            <person name="Hug L.A."/>
            <person name="Sharon I."/>
            <person name="Castelle C.J."/>
            <person name="Probst A.J."/>
            <person name="Thomas B.C."/>
            <person name="Singh A."/>
            <person name="Wilkins M.J."/>
            <person name="Karaoz U."/>
            <person name="Brodie E.L."/>
            <person name="Williams K.H."/>
            <person name="Hubbard S.S."/>
            <person name="Banfield J.F."/>
        </authorList>
    </citation>
    <scope>NUCLEOTIDE SEQUENCE [LARGE SCALE GENOMIC DNA]</scope>
</reference>
<gene>
    <name evidence="1" type="ORF">A3A96_00705</name>
</gene>
<dbReference type="STRING" id="1802758.A3A96_00705"/>
<name>A0A1G2TXB9_9BACT</name>
<sequence>MGSRILTLSTFQAIRDHAKASGGALNTAVVSITSRQQQIIGTARLMLGLERVDMLATCGYVYLTKHGGFVHIQGDGVVGLKYRDGHIKMSRYEWADNTPFYPSYGEGGIEKFVGAHGGDLEAKRLSCSTVIRKTDGSYTEESSQEFTLREGLEGVVTKISQEELDEVGFVAVFSDGVTQIENVSWRDAVSAFLSFKNTGGEFAKRRMIRGIKDMQQSGKGPADDISYAVVRIDNTEEETLT</sequence>
<comment type="caution">
    <text evidence="1">The sequence shown here is derived from an EMBL/GenBank/DDBJ whole genome shotgun (WGS) entry which is preliminary data.</text>
</comment>
<evidence type="ECO:0000313" key="1">
    <source>
        <dbReference type="EMBL" id="OHB01946.1"/>
    </source>
</evidence>
<dbReference type="AlphaFoldDB" id="A0A1G2TXB9"/>
<dbReference type="Proteomes" id="UP000177707">
    <property type="component" value="Unassembled WGS sequence"/>
</dbReference>
<dbReference type="EMBL" id="MHWB01000009">
    <property type="protein sequence ID" value="OHB01946.1"/>
    <property type="molecule type" value="Genomic_DNA"/>
</dbReference>
<evidence type="ECO:0000313" key="2">
    <source>
        <dbReference type="Proteomes" id="UP000177707"/>
    </source>
</evidence>
<proteinExistence type="predicted"/>
<protein>
    <recommendedName>
        <fullName evidence="3">PPM-type phosphatase domain-containing protein</fullName>
    </recommendedName>
</protein>
<accession>A0A1G2TXB9</accession>
<organism evidence="1 2">
    <name type="scientific">Candidatus Zambryskibacteria bacterium RIFCSPLOWO2_01_FULL_39_39</name>
    <dbReference type="NCBI Taxonomy" id="1802758"/>
    <lineage>
        <taxon>Bacteria</taxon>
        <taxon>Candidatus Zambryskiibacteriota</taxon>
    </lineage>
</organism>
<evidence type="ECO:0008006" key="3">
    <source>
        <dbReference type="Google" id="ProtNLM"/>
    </source>
</evidence>